<feature type="region of interest" description="Disordered" evidence="1">
    <location>
        <begin position="1"/>
        <end position="20"/>
    </location>
</feature>
<accession>A0ABQ3MDP8</accession>
<dbReference type="EMBL" id="BNAR01000003">
    <property type="protein sequence ID" value="GHH37928.1"/>
    <property type="molecule type" value="Genomic_DNA"/>
</dbReference>
<dbReference type="RefSeq" id="WP_191298240.1">
    <property type="nucleotide sequence ID" value="NZ_BNAR01000003.1"/>
</dbReference>
<name>A0ABQ3MDP8_9PSEU</name>
<evidence type="ECO:0000313" key="2">
    <source>
        <dbReference type="EMBL" id="GHH37928.1"/>
    </source>
</evidence>
<organism evidence="2 3">
    <name type="scientific">Lentzea cavernae</name>
    <dbReference type="NCBI Taxonomy" id="2020703"/>
    <lineage>
        <taxon>Bacteria</taxon>
        <taxon>Bacillati</taxon>
        <taxon>Actinomycetota</taxon>
        <taxon>Actinomycetes</taxon>
        <taxon>Pseudonocardiales</taxon>
        <taxon>Pseudonocardiaceae</taxon>
        <taxon>Lentzea</taxon>
    </lineage>
</organism>
<protein>
    <submittedName>
        <fullName evidence="2">Uncharacterized protein</fullName>
    </submittedName>
</protein>
<evidence type="ECO:0000313" key="3">
    <source>
        <dbReference type="Proteomes" id="UP000605568"/>
    </source>
</evidence>
<sequence>MSVTPDACAPTAEAEERGVARLTADDSRDLALVLARSVTDTGGRISFDDVLAAFGHTRDSLASVEDDESFNS</sequence>
<keyword evidence="3" id="KW-1185">Reference proteome</keyword>
<dbReference type="Proteomes" id="UP000605568">
    <property type="component" value="Unassembled WGS sequence"/>
</dbReference>
<comment type="caution">
    <text evidence="2">The sequence shown here is derived from an EMBL/GenBank/DDBJ whole genome shotgun (WGS) entry which is preliminary data.</text>
</comment>
<reference evidence="3" key="1">
    <citation type="journal article" date="2019" name="Int. J. Syst. Evol. Microbiol.">
        <title>The Global Catalogue of Microorganisms (GCM) 10K type strain sequencing project: providing services to taxonomists for standard genome sequencing and annotation.</title>
        <authorList>
            <consortium name="The Broad Institute Genomics Platform"/>
            <consortium name="The Broad Institute Genome Sequencing Center for Infectious Disease"/>
            <person name="Wu L."/>
            <person name="Ma J."/>
        </authorList>
    </citation>
    <scope>NUCLEOTIDE SEQUENCE [LARGE SCALE GENOMIC DNA]</scope>
    <source>
        <strain evidence="3">CGMCC 4.7367</strain>
    </source>
</reference>
<proteinExistence type="predicted"/>
<evidence type="ECO:0000256" key="1">
    <source>
        <dbReference type="SAM" id="MobiDB-lite"/>
    </source>
</evidence>
<gene>
    <name evidence="2" type="ORF">GCM10017774_27540</name>
</gene>